<dbReference type="EMBL" id="BGPR01000493">
    <property type="protein sequence ID" value="GBM23176.1"/>
    <property type="molecule type" value="Genomic_DNA"/>
</dbReference>
<protein>
    <recommendedName>
        <fullName evidence="2">STPR domain-containing protein</fullName>
    </recommendedName>
</protein>
<feature type="domain" description="STPR" evidence="2">
    <location>
        <begin position="123"/>
        <end position="192"/>
    </location>
</feature>
<keyword evidence="4" id="KW-1185">Reference proteome</keyword>
<evidence type="ECO:0000313" key="4">
    <source>
        <dbReference type="Proteomes" id="UP000499080"/>
    </source>
</evidence>
<dbReference type="Pfam" id="PF21107">
    <property type="entry name" value="STPRs"/>
    <property type="match status" value="1"/>
</dbReference>
<feature type="compositionally biased region" description="Basic and acidic residues" evidence="1">
    <location>
        <begin position="131"/>
        <end position="144"/>
    </location>
</feature>
<feature type="compositionally biased region" description="Basic and acidic residues" evidence="1">
    <location>
        <begin position="200"/>
        <end position="213"/>
    </location>
</feature>
<evidence type="ECO:0000259" key="2">
    <source>
        <dbReference type="Pfam" id="PF21107"/>
    </source>
</evidence>
<feature type="compositionally biased region" description="Basic and acidic residues" evidence="1">
    <location>
        <begin position="180"/>
        <end position="190"/>
    </location>
</feature>
<reference evidence="3 4" key="1">
    <citation type="journal article" date="2019" name="Sci. Rep.">
        <title>Orb-weaving spider Araneus ventricosus genome elucidates the spidroin gene catalogue.</title>
        <authorList>
            <person name="Kono N."/>
            <person name="Nakamura H."/>
            <person name="Ohtoshi R."/>
            <person name="Moran D.A.P."/>
            <person name="Shinohara A."/>
            <person name="Yoshida Y."/>
            <person name="Fujiwara M."/>
            <person name="Mori M."/>
            <person name="Tomita M."/>
            <person name="Arakawa K."/>
        </authorList>
    </citation>
    <scope>NUCLEOTIDE SEQUENCE [LARGE SCALE GENOMIC DNA]</scope>
</reference>
<name>A0A4Y2E4E1_ARAVE</name>
<accession>A0A4Y2E4E1</accession>
<evidence type="ECO:0000256" key="1">
    <source>
        <dbReference type="SAM" id="MobiDB-lite"/>
    </source>
</evidence>
<organism evidence="3 4">
    <name type="scientific">Araneus ventricosus</name>
    <name type="common">Orbweaver spider</name>
    <name type="synonym">Epeira ventricosa</name>
    <dbReference type="NCBI Taxonomy" id="182803"/>
    <lineage>
        <taxon>Eukaryota</taxon>
        <taxon>Metazoa</taxon>
        <taxon>Ecdysozoa</taxon>
        <taxon>Arthropoda</taxon>
        <taxon>Chelicerata</taxon>
        <taxon>Arachnida</taxon>
        <taxon>Araneae</taxon>
        <taxon>Araneomorphae</taxon>
        <taxon>Entelegynae</taxon>
        <taxon>Araneoidea</taxon>
        <taxon>Araneidae</taxon>
        <taxon>Araneus</taxon>
    </lineage>
</organism>
<dbReference type="AlphaFoldDB" id="A0A4Y2E4E1"/>
<evidence type="ECO:0000313" key="3">
    <source>
        <dbReference type="EMBL" id="GBM23176.1"/>
    </source>
</evidence>
<dbReference type="OrthoDB" id="6460472at2759"/>
<gene>
    <name evidence="3" type="ORF">AVEN_147090_1</name>
</gene>
<feature type="compositionally biased region" description="Basic and acidic residues" evidence="1">
    <location>
        <begin position="89"/>
        <end position="99"/>
    </location>
</feature>
<feature type="region of interest" description="Disordered" evidence="1">
    <location>
        <begin position="86"/>
        <end position="214"/>
    </location>
</feature>
<sequence length="359" mass="42094">MLNVELVKRDLPSQKKRMLTGEMKTEDRLKFGIRLLSIPDPHTSKGNQCHNQQQLYEAQFSLFPLNKRKRGITGDIASRREAIRKRERRVVETEEERSRGLVTMAQRGQDKRAEEAEEQRNSRLSDMAQRGQERREEETEEQRNRRLAVMGQRSQQRRAEETEEQRNSRLAVMGQRSQQRRAEETEEQRNSRLAKMAQRAQERRAEETDEQRNSRLSAMLQHARERRLNVIKGQNHHQIQTFYAARTVLYPIVEEHNCGEMDNLCLKCGGLYFRDEKNTRGIYTHCCHNGNIIEQASVYPVEMKGLMDGSDELSVHFKNNIRSYQCFSGCTDCTVYRERSVLLQNSWPNLSQDFSSTPS</sequence>
<feature type="compositionally biased region" description="Basic and acidic residues" evidence="1">
    <location>
        <begin position="108"/>
        <end position="123"/>
    </location>
</feature>
<dbReference type="Proteomes" id="UP000499080">
    <property type="component" value="Unassembled WGS sequence"/>
</dbReference>
<proteinExistence type="predicted"/>
<feature type="compositionally biased region" description="Basic and acidic residues" evidence="1">
    <location>
        <begin position="157"/>
        <end position="167"/>
    </location>
</feature>
<comment type="caution">
    <text evidence="3">The sequence shown here is derived from an EMBL/GenBank/DDBJ whole genome shotgun (WGS) entry which is preliminary data.</text>
</comment>
<dbReference type="InterPro" id="IPR048998">
    <property type="entry name" value="STPR"/>
</dbReference>